<protein>
    <submittedName>
        <fullName evidence="1">Uncharacterized protein</fullName>
    </submittedName>
</protein>
<dbReference type="OrthoDB" id="422540at2759"/>
<sequence length="163" mass="18452">DQLIAPELDPVNAQDTDSPMAKNYAYLSDLMQCFSCSRADAALRKEVKNITENILKYRFNPGDEVKISRIINGRRQVTGPFKILRKHPSNAMLFFIEGFDKPFSASQILPFYSDADREALNHATVPTRVATAIIGKSDMPDGIKLDELKKDEHWIVYKESDDS</sequence>
<comment type="caution">
    <text evidence="1">The sequence shown here is derived from an EMBL/GenBank/DDBJ whole genome shotgun (WGS) entry which is preliminary data.</text>
</comment>
<dbReference type="AlphaFoldDB" id="A0A7J6KJ78"/>
<evidence type="ECO:0000313" key="2">
    <source>
        <dbReference type="Proteomes" id="UP000591131"/>
    </source>
</evidence>
<gene>
    <name evidence="1" type="ORF">FOL47_004998</name>
</gene>
<feature type="non-terminal residue" evidence="1">
    <location>
        <position position="163"/>
    </location>
</feature>
<name>A0A7J6KJ78_PERCH</name>
<organism evidence="1 2">
    <name type="scientific">Perkinsus chesapeaki</name>
    <name type="common">Clam parasite</name>
    <name type="synonym">Perkinsus andrewsi</name>
    <dbReference type="NCBI Taxonomy" id="330153"/>
    <lineage>
        <taxon>Eukaryota</taxon>
        <taxon>Sar</taxon>
        <taxon>Alveolata</taxon>
        <taxon>Perkinsozoa</taxon>
        <taxon>Perkinsea</taxon>
        <taxon>Perkinsida</taxon>
        <taxon>Perkinsidae</taxon>
        <taxon>Perkinsus</taxon>
    </lineage>
</organism>
<keyword evidence="2" id="KW-1185">Reference proteome</keyword>
<accession>A0A7J6KJ78</accession>
<proteinExistence type="predicted"/>
<reference evidence="1 2" key="1">
    <citation type="submission" date="2020-04" db="EMBL/GenBank/DDBJ databases">
        <title>Perkinsus chesapeaki whole genome sequence.</title>
        <authorList>
            <person name="Bogema D.R."/>
        </authorList>
    </citation>
    <scope>NUCLEOTIDE SEQUENCE [LARGE SCALE GENOMIC DNA]</scope>
    <source>
        <strain evidence="1">ATCC PRA-425</strain>
    </source>
</reference>
<evidence type="ECO:0000313" key="1">
    <source>
        <dbReference type="EMBL" id="KAF4647167.1"/>
    </source>
</evidence>
<dbReference type="EMBL" id="JAAPAO010002806">
    <property type="protein sequence ID" value="KAF4647167.1"/>
    <property type="molecule type" value="Genomic_DNA"/>
</dbReference>
<dbReference type="Proteomes" id="UP000591131">
    <property type="component" value="Unassembled WGS sequence"/>
</dbReference>
<feature type="non-terminal residue" evidence="1">
    <location>
        <position position="1"/>
    </location>
</feature>